<dbReference type="Gene3D" id="3.90.1300.10">
    <property type="entry name" value="Amidase signature (AS) domain"/>
    <property type="match status" value="1"/>
</dbReference>
<comment type="caution">
    <text evidence="2">The sequence shown here is derived from an EMBL/GenBank/DDBJ whole genome shotgun (WGS) entry which is preliminary data.</text>
</comment>
<evidence type="ECO:0000313" key="4">
    <source>
        <dbReference type="Proteomes" id="UP000663829"/>
    </source>
</evidence>
<accession>A0A814M6R3</accession>
<sequence length="146" mass="16663">MYLKRIDKVNLKGPSLHAVIETNPDALTIAHQLKHDHPYPHQRRLLPLYGIPILVKDNIRTDDKMNTTADYALLGSKVPRDAFVVKKLREAGAVILDNELFIKDVIATSMKKYRVSYQAMRCTKNFKQLDRVFAQDIMINSRSSAG</sequence>
<evidence type="ECO:0000313" key="2">
    <source>
        <dbReference type="EMBL" id="CAF1074743.1"/>
    </source>
</evidence>
<dbReference type="EMBL" id="CAJOBC010004807">
    <property type="protein sequence ID" value="CAF3841425.1"/>
    <property type="molecule type" value="Genomic_DNA"/>
</dbReference>
<dbReference type="OrthoDB" id="421993at2759"/>
<proteinExistence type="predicted"/>
<dbReference type="EMBL" id="CAJNOQ010004807">
    <property type="protein sequence ID" value="CAF1074743.1"/>
    <property type="molecule type" value="Genomic_DNA"/>
</dbReference>
<reference evidence="2" key="1">
    <citation type="submission" date="2021-02" db="EMBL/GenBank/DDBJ databases">
        <authorList>
            <person name="Nowell W R."/>
        </authorList>
    </citation>
    <scope>NUCLEOTIDE SEQUENCE</scope>
</reference>
<dbReference type="SUPFAM" id="SSF75304">
    <property type="entry name" value="Amidase signature (AS) enzymes"/>
    <property type="match status" value="1"/>
</dbReference>
<gene>
    <name evidence="2" type="ORF">GPM918_LOCUS17460</name>
    <name evidence="3" type="ORF">SRO942_LOCUS17458</name>
</gene>
<feature type="domain" description="Amidase" evidence="1">
    <location>
        <begin position="2"/>
        <end position="96"/>
    </location>
</feature>
<dbReference type="PANTHER" id="PTHR42678">
    <property type="entry name" value="AMIDASE"/>
    <property type="match status" value="1"/>
</dbReference>
<keyword evidence="4" id="KW-1185">Reference proteome</keyword>
<dbReference type="Pfam" id="PF01425">
    <property type="entry name" value="Amidase"/>
    <property type="match status" value="1"/>
</dbReference>
<protein>
    <recommendedName>
        <fullName evidence="1">Amidase domain-containing protein</fullName>
    </recommendedName>
</protein>
<dbReference type="Proteomes" id="UP000663829">
    <property type="component" value="Unassembled WGS sequence"/>
</dbReference>
<dbReference type="InterPro" id="IPR036928">
    <property type="entry name" value="AS_sf"/>
</dbReference>
<organism evidence="2 4">
    <name type="scientific">Didymodactylos carnosus</name>
    <dbReference type="NCBI Taxonomy" id="1234261"/>
    <lineage>
        <taxon>Eukaryota</taxon>
        <taxon>Metazoa</taxon>
        <taxon>Spiralia</taxon>
        <taxon>Gnathifera</taxon>
        <taxon>Rotifera</taxon>
        <taxon>Eurotatoria</taxon>
        <taxon>Bdelloidea</taxon>
        <taxon>Philodinida</taxon>
        <taxon>Philodinidae</taxon>
        <taxon>Didymodactylos</taxon>
    </lineage>
</organism>
<dbReference type="PANTHER" id="PTHR42678:SF34">
    <property type="entry name" value="OS04G0183300 PROTEIN"/>
    <property type="match status" value="1"/>
</dbReference>
<dbReference type="Proteomes" id="UP000681722">
    <property type="component" value="Unassembled WGS sequence"/>
</dbReference>
<evidence type="ECO:0000259" key="1">
    <source>
        <dbReference type="Pfam" id="PF01425"/>
    </source>
</evidence>
<dbReference type="InterPro" id="IPR023631">
    <property type="entry name" value="Amidase_dom"/>
</dbReference>
<name>A0A814M6R3_9BILA</name>
<evidence type="ECO:0000313" key="3">
    <source>
        <dbReference type="EMBL" id="CAF3841425.1"/>
    </source>
</evidence>
<dbReference type="AlphaFoldDB" id="A0A814M6R3"/>